<feature type="region of interest" description="Disordered" evidence="1">
    <location>
        <begin position="85"/>
        <end position="136"/>
    </location>
</feature>
<proteinExistence type="predicted"/>
<reference evidence="3 4" key="1">
    <citation type="submission" date="2019-01" db="EMBL/GenBank/DDBJ databases">
        <title>A draft genome assembly of the solar-powered sea slug Elysia chlorotica.</title>
        <authorList>
            <person name="Cai H."/>
            <person name="Li Q."/>
            <person name="Fang X."/>
            <person name="Li J."/>
            <person name="Curtis N.E."/>
            <person name="Altenburger A."/>
            <person name="Shibata T."/>
            <person name="Feng M."/>
            <person name="Maeda T."/>
            <person name="Schwartz J.A."/>
            <person name="Shigenobu S."/>
            <person name="Lundholm N."/>
            <person name="Nishiyama T."/>
            <person name="Yang H."/>
            <person name="Hasebe M."/>
            <person name="Li S."/>
            <person name="Pierce S.K."/>
            <person name="Wang J."/>
        </authorList>
    </citation>
    <scope>NUCLEOTIDE SEQUENCE [LARGE SCALE GENOMIC DNA]</scope>
    <source>
        <strain evidence="3">EC2010</strain>
        <tissue evidence="3">Whole organism of an adult</tissue>
    </source>
</reference>
<evidence type="ECO:0000256" key="1">
    <source>
        <dbReference type="SAM" id="MobiDB-lite"/>
    </source>
</evidence>
<protein>
    <submittedName>
        <fullName evidence="3">Uncharacterized protein</fullName>
    </submittedName>
</protein>
<keyword evidence="4" id="KW-1185">Reference proteome</keyword>
<evidence type="ECO:0000313" key="4">
    <source>
        <dbReference type="Proteomes" id="UP000271974"/>
    </source>
</evidence>
<accession>A0A3S0Z6N4</accession>
<sequence length="164" mass="18790">MNQKMRPEAEFLRLYDPPTECGDGRCVDLFPEFLYCVVVPCGVLVLVCLLIAIVACCKSKACAMELEDYNSVRRASLTLRQMSRNRETPMMGSRTNSMTLDRTQRRHNRNRDSCSSAPGTLQRQNRNRRAERTTSSMAMQFPYADETDNSVNGFSSHLQAWIFF</sequence>
<keyword evidence="2" id="KW-1133">Transmembrane helix</keyword>
<feature type="compositionally biased region" description="Polar residues" evidence="1">
    <location>
        <begin position="113"/>
        <end position="124"/>
    </location>
</feature>
<dbReference type="AlphaFoldDB" id="A0A3S0Z6N4"/>
<keyword evidence="2" id="KW-0472">Membrane</keyword>
<comment type="caution">
    <text evidence="3">The sequence shown here is derived from an EMBL/GenBank/DDBJ whole genome shotgun (WGS) entry which is preliminary data.</text>
</comment>
<dbReference type="STRING" id="188477.A0A3S0Z6N4"/>
<dbReference type="OrthoDB" id="10019906at2759"/>
<dbReference type="Proteomes" id="UP000271974">
    <property type="component" value="Unassembled WGS sequence"/>
</dbReference>
<gene>
    <name evidence="3" type="ORF">EGW08_021698</name>
</gene>
<evidence type="ECO:0000256" key="2">
    <source>
        <dbReference type="SAM" id="Phobius"/>
    </source>
</evidence>
<dbReference type="EMBL" id="RQTK01001385">
    <property type="protein sequence ID" value="RUS70540.1"/>
    <property type="molecule type" value="Genomic_DNA"/>
</dbReference>
<organism evidence="3 4">
    <name type="scientific">Elysia chlorotica</name>
    <name type="common">Eastern emerald elysia</name>
    <name type="synonym">Sea slug</name>
    <dbReference type="NCBI Taxonomy" id="188477"/>
    <lineage>
        <taxon>Eukaryota</taxon>
        <taxon>Metazoa</taxon>
        <taxon>Spiralia</taxon>
        <taxon>Lophotrochozoa</taxon>
        <taxon>Mollusca</taxon>
        <taxon>Gastropoda</taxon>
        <taxon>Heterobranchia</taxon>
        <taxon>Euthyneura</taxon>
        <taxon>Panpulmonata</taxon>
        <taxon>Sacoglossa</taxon>
        <taxon>Placobranchoidea</taxon>
        <taxon>Plakobranchidae</taxon>
        <taxon>Elysia</taxon>
    </lineage>
</organism>
<keyword evidence="2" id="KW-0812">Transmembrane</keyword>
<feature type="transmembrane region" description="Helical" evidence="2">
    <location>
        <begin position="33"/>
        <end position="55"/>
    </location>
</feature>
<evidence type="ECO:0000313" key="3">
    <source>
        <dbReference type="EMBL" id="RUS70540.1"/>
    </source>
</evidence>
<name>A0A3S0Z6N4_ELYCH</name>